<gene>
    <name evidence="5" type="ORF">JCM15093_3537</name>
</gene>
<dbReference type="PANTHER" id="PTHR37842:SF2">
    <property type="entry name" value="GYLCOSYL HYDROLASE 115 C-TERMINAL DOMAIN-CONTAINING PROTEIN"/>
    <property type="match status" value="1"/>
</dbReference>
<dbReference type="Pfam" id="PF17829">
    <property type="entry name" value="GH115_C"/>
    <property type="match status" value="1"/>
</dbReference>
<dbReference type="SUPFAM" id="SSF55545">
    <property type="entry name" value="beta-N-acetylhexosaminidase-like domain"/>
    <property type="match status" value="1"/>
</dbReference>
<keyword evidence="2" id="KW-0732">Signal</keyword>
<sequence length="862" mass="98811">MKLVITKVNNKGYIRMKKLCSTFALLLFCLTTYAADQFVTFRKADGAFQIIGSGKVVNILLDEKDQKGIRIAVNNLIEDFNRVCGMKPQLLKNTSSENCIIVGSLESTYIKQLIKAKKLDKKQLENKNEKFIITTVNNPLQGVEKAVVIAGSDRRGTIYGVYELAEQMGVSPWYWWMDVPVVKQTEAYVMPGVYTDGEPAVKYRGIFLNDEAPCLTGWVKQHYGTDFGGHRFYSDVFELILRLKGNFLWPAMWSWAFYGDDPLNSKTADEMGVVISTSHHEPMARNHQEWTRKRNEHGAWNYATNKKVLDQFFQEGIERMKNTEDVVTIGMRGDGDAAMSDATNVKLLETVVENQRKIIQNVTGKPAKETPQVWALYKEVLDYYDKGMRVPDDVIMLLCDDNWGNVCRLPAEKERNRPGGWGLYYHVDYVGAPRNTKWLNVTPIQGMWEQLHLAYEYGVEKLWVLNVGDLKPMEYPITLFLDMAWNPDAYTAENFMKHPRKFCAQAFGEEQADEAARILNLYSKYNGRVTPEMLDAKTYNLETGEWKQVADDYTRLEAEALRQYMSLASEYRDAYKQLLLFPVQAMSNLYEMYYAQAMNHKLYAENNPMANHWANQVEKCFARDKALSYDYNNVMADGKWKNMMIQKHIGYTIWNDNFPADKLPEVFRIAEPEKAVGGYVFTGKDGYVAMEAEHFFENKAPQGTEWKIIPDMGRFLSAVTLMPYTSPVNGASLSYKMTLPLEAKGMKTVKVIVVVKSTLAFQDVKGHKYTVGFRGGNEETVNFNHNLNELPENVYSVFYPTVARRVIEKEVTLELPVSEDGTYILDFKPLNPAVVLEKIVIDCGGYKKSYLYMNESSCERRQ</sequence>
<proteinExistence type="predicted"/>
<dbReference type="eggNOG" id="ENOG502Z7KK">
    <property type="taxonomic scope" value="Bacteria"/>
</dbReference>
<dbReference type="InterPro" id="IPR041437">
    <property type="entry name" value="GH115_C"/>
</dbReference>
<evidence type="ECO:0000259" key="4">
    <source>
        <dbReference type="Pfam" id="PF17829"/>
    </source>
</evidence>
<protein>
    <recommendedName>
        <fullName evidence="7">Gylcosyl hydrolase 115 C-terminal domain-containing protein</fullName>
    </recommendedName>
</protein>
<dbReference type="Gene3D" id="2.60.120.1620">
    <property type="match status" value="1"/>
</dbReference>
<dbReference type="Gene3D" id="3.30.379.10">
    <property type="entry name" value="Chitobiase/beta-hexosaminidase domain 2-like"/>
    <property type="match status" value="1"/>
</dbReference>
<organism evidence="5 6">
    <name type="scientific">Bacteroides graminisolvens DSM 19988 = JCM 15093</name>
    <dbReference type="NCBI Taxonomy" id="1121097"/>
    <lineage>
        <taxon>Bacteria</taxon>
        <taxon>Pseudomonadati</taxon>
        <taxon>Bacteroidota</taxon>
        <taxon>Bacteroidia</taxon>
        <taxon>Bacteroidales</taxon>
        <taxon>Bacteroidaceae</taxon>
        <taxon>Bacteroides</taxon>
    </lineage>
</organism>
<evidence type="ECO:0008006" key="7">
    <source>
        <dbReference type="Google" id="ProtNLM"/>
    </source>
</evidence>
<dbReference type="EMBL" id="BAJS01000044">
    <property type="protein sequence ID" value="GAK38216.1"/>
    <property type="molecule type" value="Genomic_DNA"/>
</dbReference>
<dbReference type="Pfam" id="PF15979">
    <property type="entry name" value="Glyco_hydro_115"/>
    <property type="match status" value="1"/>
</dbReference>
<feature type="chain" id="PRO_5001659978" description="Gylcosyl hydrolase 115 C-terminal domain-containing protein" evidence="2">
    <location>
        <begin position="35"/>
        <end position="862"/>
    </location>
</feature>
<dbReference type="Proteomes" id="UP000027601">
    <property type="component" value="Unassembled WGS sequence"/>
</dbReference>
<feature type="domain" description="Alpha glucuronidase N-terminal" evidence="3">
    <location>
        <begin position="64"/>
        <end position="164"/>
    </location>
</feature>
<dbReference type="GO" id="GO:0045493">
    <property type="term" value="P:xylan catabolic process"/>
    <property type="evidence" value="ECO:0007669"/>
    <property type="project" value="InterPro"/>
</dbReference>
<dbReference type="PANTHER" id="PTHR37842">
    <property type="match status" value="1"/>
</dbReference>
<feature type="signal peptide" evidence="2">
    <location>
        <begin position="1"/>
        <end position="34"/>
    </location>
</feature>
<accession>A0A069D7B3</accession>
<comment type="caution">
    <text evidence="5">The sequence shown here is derived from an EMBL/GenBank/DDBJ whole genome shotgun (WGS) entry which is preliminary data.</text>
</comment>
<dbReference type="AlphaFoldDB" id="A0A069D7B3"/>
<keyword evidence="1" id="KW-0378">Hydrolase</keyword>
<dbReference type="Gene3D" id="3.20.20.520">
    <property type="entry name" value="Glycosyl hydrolase family 115"/>
    <property type="match status" value="1"/>
</dbReference>
<dbReference type="InterPro" id="IPR042301">
    <property type="entry name" value="GH115_sf"/>
</dbReference>
<dbReference type="GO" id="GO:0046559">
    <property type="term" value="F:alpha-glucuronidase activity"/>
    <property type="evidence" value="ECO:0007669"/>
    <property type="project" value="InterPro"/>
</dbReference>
<keyword evidence="6" id="KW-1185">Reference proteome</keyword>
<dbReference type="InterPro" id="IPR031924">
    <property type="entry name" value="GH115"/>
</dbReference>
<name>A0A069D7B3_9BACE</name>
<evidence type="ECO:0000259" key="3">
    <source>
        <dbReference type="Pfam" id="PF03648"/>
    </source>
</evidence>
<dbReference type="Pfam" id="PF03648">
    <property type="entry name" value="Glyco_hydro_67N"/>
    <property type="match status" value="1"/>
</dbReference>
<dbReference type="InterPro" id="IPR029018">
    <property type="entry name" value="Hex-like_dom2"/>
</dbReference>
<dbReference type="InterPro" id="IPR005154">
    <property type="entry name" value="Glyco_hydro_67_aGlcAse_N"/>
</dbReference>
<reference evidence="5 6" key="1">
    <citation type="journal article" date="2015" name="Microbes Environ.">
        <title>Distribution and evolution of nitrogen fixation genes in the phylum bacteroidetes.</title>
        <authorList>
            <person name="Inoue J."/>
            <person name="Oshima K."/>
            <person name="Suda W."/>
            <person name="Sakamoto M."/>
            <person name="Iino T."/>
            <person name="Noda S."/>
            <person name="Hongoh Y."/>
            <person name="Hattori M."/>
            <person name="Ohkuma M."/>
        </authorList>
    </citation>
    <scope>NUCLEOTIDE SEQUENCE [LARGE SCALE GENOMIC DNA]</scope>
    <source>
        <strain evidence="5 6">JCM 15093</strain>
    </source>
</reference>
<feature type="domain" description="Gylcosyl hydrolase 115 C-terminal" evidence="4">
    <location>
        <begin position="681"/>
        <end position="851"/>
    </location>
</feature>
<evidence type="ECO:0000313" key="6">
    <source>
        <dbReference type="Proteomes" id="UP000027601"/>
    </source>
</evidence>
<dbReference type="STRING" id="1121097.GCA_000428125_02714"/>
<evidence type="ECO:0000256" key="1">
    <source>
        <dbReference type="ARBA" id="ARBA00022801"/>
    </source>
</evidence>
<evidence type="ECO:0000313" key="5">
    <source>
        <dbReference type="EMBL" id="GAK38216.1"/>
    </source>
</evidence>
<evidence type="ECO:0000256" key="2">
    <source>
        <dbReference type="SAM" id="SignalP"/>
    </source>
</evidence>
<dbReference type="Gene3D" id="1.20.58.2150">
    <property type="match status" value="1"/>
</dbReference>